<evidence type="ECO:0000256" key="2">
    <source>
        <dbReference type="SAM" id="MobiDB-lite"/>
    </source>
</evidence>
<dbReference type="Pfam" id="PF03816">
    <property type="entry name" value="LytR_cpsA_psr"/>
    <property type="match status" value="1"/>
</dbReference>
<dbReference type="STRING" id="117157.SAMN04489717_1462"/>
<evidence type="ECO:0000259" key="3">
    <source>
        <dbReference type="Pfam" id="PF03816"/>
    </source>
</evidence>
<sequence>MSRDGAREYRSTRVRRRRGCLTVLLLLVAMVCAVAVARTVASRLNDNLRAFDGRGIGTNRPAPVKPARDGAVPANLLLIGSDSRAGTNDQLAGGSGAAGRSDTAIVVHVYADHRRAVAVSIPRDALVDIPRCRLPDGSWAAPRRQTMFNAAFNTGSTDAGNPACTQNTVENLTGLRVDHTIVVDFKGFAAITEAVGGVRVCVPKDVYTGDLNPNLRDRGSLLFAKGVQTVSGQRALGYVRLRHGIGDGSDIGRIKRQQAFLASLAAKIRRSGIDPVTLAPLAEAATRALTVDPGLGSAPKLVAFAMSLRHAAPARHPVRHRAVSLRRTDEGRVRPACRRPGVGDASSRSAAGCRSTVRWRAALRWQAPLDSPPLPGRRGEQQPPPGVRPRSRGRHLQRHLHSTPRAGPCESTAASRVHRQPGRRRRAGGRDDDHDQIRRRPPHRCPHSCHVLPPCATAADRRCGCRGSDPRARPRLRGSYDHRRDAAYLRSGSPAADRLRQPLRGPVLRPAGTHALTTLPRHRTLPPAAVDRLTVSGFRLPAYRWRP</sequence>
<feature type="region of interest" description="Disordered" evidence="2">
    <location>
        <begin position="318"/>
        <end position="444"/>
    </location>
</feature>
<dbReference type="Gene3D" id="3.40.630.190">
    <property type="entry name" value="LCP protein"/>
    <property type="match status" value="1"/>
</dbReference>
<dbReference type="AlphaFoldDB" id="A0A1H1P2Y4"/>
<comment type="similarity">
    <text evidence="1">Belongs to the LytR/CpsA/Psr (LCP) family.</text>
</comment>
<proteinExistence type="inferred from homology"/>
<feature type="compositionally biased region" description="Basic residues" evidence="2">
    <location>
        <begin position="389"/>
        <end position="402"/>
    </location>
</feature>
<reference evidence="4 5" key="1">
    <citation type="submission" date="2016-10" db="EMBL/GenBank/DDBJ databases">
        <authorList>
            <person name="de Groot N.N."/>
        </authorList>
    </citation>
    <scope>NUCLEOTIDE SEQUENCE [LARGE SCALE GENOMIC DNA]</scope>
    <source>
        <strain evidence="4 5">DSM 22024</strain>
    </source>
</reference>
<evidence type="ECO:0000256" key="1">
    <source>
        <dbReference type="ARBA" id="ARBA00006068"/>
    </source>
</evidence>
<dbReference type="EMBL" id="LT629732">
    <property type="protein sequence ID" value="SDS05390.1"/>
    <property type="molecule type" value="Genomic_DNA"/>
</dbReference>
<gene>
    <name evidence="4" type="ORF">SAMN04489717_1462</name>
</gene>
<dbReference type="InterPro" id="IPR050922">
    <property type="entry name" value="LytR/CpsA/Psr_CW_biosynth"/>
</dbReference>
<feature type="domain" description="Cell envelope-related transcriptional attenuator" evidence="3">
    <location>
        <begin position="100"/>
        <end position="269"/>
    </location>
</feature>
<feature type="compositionally biased region" description="Basic and acidic residues" evidence="2">
    <location>
        <begin position="428"/>
        <end position="438"/>
    </location>
</feature>
<keyword evidence="5" id="KW-1185">Reference proteome</keyword>
<protein>
    <submittedName>
        <fullName evidence="4">Cell envelope-related function transcriptional attenuator common domain-containing protein</fullName>
    </submittedName>
</protein>
<evidence type="ECO:0000313" key="4">
    <source>
        <dbReference type="EMBL" id="SDS05390.1"/>
    </source>
</evidence>
<organism evidence="4 5">
    <name type="scientific">Actinopolymorpha singaporensis</name>
    <dbReference type="NCBI Taxonomy" id="117157"/>
    <lineage>
        <taxon>Bacteria</taxon>
        <taxon>Bacillati</taxon>
        <taxon>Actinomycetota</taxon>
        <taxon>Actinomycetes</taxon>
        <taxon>Propionibacteriales</taxon>
        <taxon>Actinopolymorphaceae</taxon>
        <taxon>Actinopolymorpha</taxon>
    </lineage>
</organism>
<dbReference type="PANTHER" id="PTHR33392:SF6">
    <property type="entry name" value="POLYISOPRENYL-TEICHOIC ACID--PEPTIDOGLYCAN TEICHOIC ACID TRANSFERASE TAGU"/>
    <property type="match status" value="1"/>
</dbReference>
<name>A0A1H1P2Y4_9ACTN</name>
<dbReference type="NCBIfam" id="TIGR00350">
    <property type="entry name" value="lytR_cpsA_psr"/>
    <property type="match status" value="1"/>
</dbReference>
<feature type="compositionally biased region" description="Basic residues" evidence="2">
    <location>
        <begin position="416"/>
        <end position="427"/>
    </location>
</feature>
<accession>A0A1H1P2Y4</accession>
<dbReference type="PANTHER" id="PTHR33392">
    <property type="entry name" value="POLYISOPRENYL-TEICHOIC ACID--PEPTIDOGLYCAN TEICHOIC ACID TRANSFERASE TAGU"/>
    <property type="match status" value="1"/>
</dbReference>
<dbReference type="InterPro" id="IPR004474">
    <property type="entry name" value="LytR_CpsA_psr"/>
</dbReference>
<dbReference type="Proteomes" id="UP000198983">
    <property type="component" value="Chromosome I"/>
</dbReference>
<evidence type="ECO:0000313" key="5">
    <source>
        <dbReference type="Proteomes" id="UP000198983"/>
    </source>
</evidence>